<keyword evidence="1" id="KW-0812">Transmembrane</keyword>
<comment type="caution">
    <text evidence="2">The sequence shown here is derived from an EMBL/GenBank/DDBJ whole genome shotgun (WGS) entry which is preliminary data.</text>
</comment>
<evidence type="ECO:0000313" key="3">
    <source>
        <dbReference type="Proteomes" id="UP000003448"/>
    </source>
</evidence>
<keyword evidence="1" id="KW-1133">Transmembrane helix</keyword>
<protein>
    <submittedName>
        <fullName evidence="2">Uncharacterized protein</fullName>
    </submittedName>
</protein>
<keyword evidence="3" id="KW-1185">Reference proteome</keyword>
<dbReference type="STRING" id="1150864.MILUP08_46716"/>
<reference evidence="3" key="1">
    <citation type="journal article" date="2012" name="J. Bacteriol.">
        <title>Genome Sequence of Micromonospora lupini Lupac 08, Isolated from Root Nodules of Lupinus angustifolius.</title>
        <authorList>
            <person name="Alonso-Vega P."/>
            <person name="Normand P."/>
            <person name="Bacigalupe R."/>
            <person name="Pujic P."/>
            <person name="Lajus A."/>
            <person name="Vallenet D."/>
            <person name="Carro L."/>
            <person name="Coll P."/>
            <person name="Trujillo M.E."/>
        </authorList>
    </citation>
    <scope>NUCLEOTIDE SEQUENCE [LARGE SCALE GENOMIC DNA]</scope>
    <source>
        <strain evidence="3">Lupac 08</strain>
    </source>
</reference>
<dbReference type="OrthoDB" id="3403351at2"/>
<sequence>MGLVRSGPVSGYGTAAGTGALAALLLVGICGSPAYTGWAAATLTDPDSAGGFYLRLLAWPAWRLDADGQAGGLFAADLRAVALVVLAVALLYLLPAAQVARVPGPVSQFFSGWAAYVLAGGLAAVLAALLGPDPSLLAALQDASSGAGYGFLTGWIIGTASLGGRA</sequence>
<organism evidence="2 3">
    <name type="scientific">Micromonospora lupini str. Lupac 08</name>
    <dbReference type="NCBI Taxonomy" id="1150864"/>
    <lineage>
        <taxon>Bacteria</taxon>
        <taxon>Bacillati</taxon>
        <taxon>Actinomycetota</taxon>
        <taxon>Actinomycetes</taxon>
        <taxon>Micromonosporales</taxon>
        <taxon>Micromonosporaceae</taxon>
        <taxon>Micromonospora</taxon>
    </lineage>
</organism>
<dbReference type="EMBL" id="CAIE01000046">
    <property type="protein sequence ID" value="CCH21931.1"/>
    <property type="molecule type" value="Genomic_DNA"/>
</dbReference>
<feature type="transmembrane region" description="Helical" evidence="1">
    <location>
        <begin position="12"/>
        <end position="35"/>
    </location>
</feature>
<evidence type="ECO:0000256" key="1">
    <source>
        <dbReference type="SAM" id="Phobius"/>
    </source>
</evidence>
<feature type="transmembrane region" description="Helical" evidence="1">
    <location>
        <begin position="78"/>
        <end position="97"/>
    </location>
</feature>
<dbReference type="AlphaFoldDB" id="I0LDN4"/>
<gene>
    <name evidence="2" type="ORF">MILUP08_46716</name>
</gene>
<feature type="transmembrane region" description="Helical" evidence="1">
    <location>
        <begin position="109"/>
        <end position="131"/>
    </location>
</feature>
<dbReference type="RefSeq" id="WP_007466087.1">
    <property type="nucleotide sequence ID" value="NZ_HF570108.1"/>
</dbReference>
<proteinExistence type="predicted"/>
<name>I0LDN4_9ACTN</name>
<keyword evidence="1" id="KW-0472">Membrane</keyword>
<feature type="transmembrane region" description="Helical" evidence="1">
    <location>
        <begin position="143"/>
        <end position="163"/>
    </location>
</feature>
<dbReference type="Proteomes" id="UP000003448">
    <property type="component" value="Unassembled WGS sequence"/>
</dbReference>
<accession>I0LDN4</accession>
<evidence type="ECO:0000313" key="2">
    <source>
        <dbReference type="EMBL" id="CCH21931.1"/>
    </source>
</evidence>
<dbReference type="eggNOG" id="ENOG5031MQ8">
    <property type="taxonomic scope" value="Bacteria"/>
</dbReference>